<dbReference type="EMBL" id="LIAE01009216">
    <property type="protein sequence ID" value="PAV70703.1"/>
    <property type="molecule type" value="Genomic_DNA"/>
</dbReference>
<protein>
    <submittedName>
        <fullName evidence="1">Uncharacterized protein</fullName>
    </submittedName>
</protein>
<evidence type="ECO:0000313" key="1">
    <source>
        <dbReference type="EMBL" id="PAV70703.1"/>
    </source>
</evidence>
<keyword evidence="2" id="KW-1185">Reference proteome</keyword>
<reference evidence="1 2" key="1">
    <citation type="journal article" date="2017" name="Curr. Biol.">
        <title>Genome architecture and evolution of a unichromosomal asexual nematode.</title>
        <authorList>
            <person name="Fradin H."/>
            <person name="Zegar C."/>
            <person name="Gutwein M."/>
            <person name="Lucas J."/>
            <person name="Kovtun M."/>
            <person name="Corcoran D."/>
            <person name="Baugh L.R."/>
            <person name="Kiontke K."/>
            <person name="Gunsalus K."/>
            <person name="Fitch D.H."/>
            <person name="Piano F."/>
        </authorList>
    </citation>
    <scope>NUCLEOTIDE SEQUENCE [LARGE SCALE GENOMIC DNA]</scope>
    <source>
        <strain evidence="1">PF1309</strain>
    </source>
</reference>
<dbReference type="Proteomes" id="UP000218231">
    <property type="component" value="Unassembled WGS sequence"/>
</dbReference>
<name>A0A2A2KA08_9BILA</name>
<proteinExistence type="predicted"/>
<accession>A0A2A2KA08</accession>
<sequence length="90" mass="9680">MDTNKAPGHQANQALRTGLGAGQWALWNATRNHDLGVLLGSAMAVSLLQRMVDEVLGASLQAMPEFSLNLALLHSWLARHQGQPATSDNH</sequence>
<dbReference type="AlphaFoldDB" id="A0A2A2KA08"/>
<organism evidence="1 2">
    <name type="scientific">Diploscapter pachys</name>
    <dbReference type="NCBI Taxonomy" id="2018661"/>
    <lineage>
        <taxon>Eukaryota</taxon>
        <taxon>Metazoa</taxon>
        <taxon>Ecdysozoa</taxon>
        <taxon>Nematoda</taxon>
        <taxon>Chromadorea</taxon>
        <taxon>Rhabditida</taxon>
        <taxon>Rhabditina</taxon>
        <taxon>Rhabditomorpha</taxon>
        <taxon>Rhabditoidea</taxon>
        <taxon>Rhabditidae</taxon>
        <taxon>Diploscapter</taxon>
    </lineage>
</organism>
<gene>
    <name evidence="1" type="ORF">WR25_01088</name>
</gene>
<comment type="caution">
    <text evidence="1">The sequence shown here is derived from an EMBL/GenBank/DDBJ whole genome shotgun (WGS) entry which is preliminary data.</text>
</comment>
<evidence type="ECO:0000313" key="2">
    <source>
        <dbReference type="Proteomes" id="UP000218231"/>
    </source>
</evidence>